<dbReference type="AlphaFoldDB" id="A0A914RAD1"/>
<evidence type="ECO:0000313" key="1">
    <source>
        <dbReference type="Proteomes" id="UP000887564"/>
    </source>
</evidence>
<sequence>MDTMLAGIKGAVAYLDDVITVGRTEEEYSANLENRSHSTNVGFH</sequence>
<dbReference type="WBParaSite" id="PEQ_0000323601-mRNA-1">
    <property type="protein sequence ID" value="PEQ_0000323601-mRNA-1"/>
    <property type="gene ID" value="PEQ_0000323601"/>
</dbReference>
<name>A0A914RAD1_PAREQ</name>
<proteinExistence type="predicted"/>
<organism evidence="1 2">
    <name type="scientific">Parascaris equorum</name>
    <name type="common">Equine roundworm</name>
    <dbReference type="NCBI Taxonomy" id="6256"/>
    <lineage>
        <taxon>Eukaryota</taxon>
        <taxon>Metazoa</taxon>
        <taxon>Ecdysozoa</taxon>
        <taxon>Nematoda</taxon>
        <taxon>Chromadorea</taxon>
        <taxon>Rhabditida</taxon>
        <taxon>Spirurina</taxon>
        <taxon>Ascaridomorpha</taxon>
        <taxon>Ascaridoidea</taxon>
        <taxon>Ascarididae</taxon>
        <taxon>Parascaris</taxon>
    </lineage>
</organism>
<keyword evidence="1" id="KW-1185">Reference proteome</keyword>
<protein>
    <submittedName>
        <fullName evidence="2">Reverse transcriptase domain-containing protein</fullName>
    </submittedName>
</protein>
<evidence type="ECO:0000313" key="2">
    <source>
        <dbReference type="WBParaSite" id="PEQ_0000323601-mRNA-1"/>
    </source>
</evidence>
<reference evidence="2" key="1">
    <citation type="submission" date="2022-11" db="UniProtKB">
        <authorList>
            <consortium name="WormBaseParasite"/>
        </authorList>
    </citation>
    <scope>IDENTIFICATION</scope>
</reference>
<dbReference type="Proteomes" id="UP000887564">
    <property type="component" value="Unplaced"/>
</dbReference>
<accession>A0A914RAD1</accession>